<evidence type="ECO:0000313" key="3">
    <source>
        <dbReference type="EMBL" id="GEN81476.1"/>
    </source>
</evidence>
<feature type="region of interest" description="Disordered" evidence="1">
    <location>
        <begin position="64"/>
        <end position="104"/>
    </location>
</feature>
<name>A0A511Z254_9CELL</name>
<keyword evidence="2" id="KW-0472">Membrane</keyword>
<accession>A0A511Z254</accession>
<dbReference type="EMBL" id="BJYK01000012">
    <property type="protein sequence ID" value="GEN81476.1"/>
    <property type="molecule type" value="Genomic_DNA"/>
</dbReference>
<reference evidence="3 4" key="1">
    <citation type="submission" date="2019-07" db="EMBL/GenBank/DDBJ databases">
        <title>Whole genome shotgun sequence of Actinotalea fermentans NBRC 105374.</title>
        <authorList>
            <person name="Hosoyama A."/>
            <person name="Uohara A."/>
            <person name="Ohji S."/>
            <person name="Ichikawa N."/>
        </authorList>
    </citation>
    <scope>NUCLEOTIDE SEQUENCE [LARGE SCALE GENOMIC DNA]</scope>
    <source>
        <strain evidence="3 4">NBRC 105374</strain>
    </source>
</reference>
<evidence type="ECO:0000313" key="4">
    <source>
        <dbReference type="Proteomes" id="UP000321484"/>
    </source>
</evidence>
<keyword evidence="4" id="KW-1185">Reference proteome</keyword>
<evidence type="ECO:0000256" key="1">
    <source>
        <dbReference type="SAM" id="MobiDB-lite"/>
    </source>
</evidence>
<protein>
    <submittedName>
        <fullName evidence="3">Uncharacterized protein</fullName>
    </submittedName>
</protein>
<comment type="caution">
    <text evidence="3">The sequence shown here is derived from an EMBL/GenBank/DDBJ whole genome shotgun (WGS) entry which is preliminary data.</text>
</comment>
<gene>
    <name evidence="3" type="ORF">AFE02nite_32100</name>
</gene>
<dbReference type="AlphaFoldDB" id="A0A511Z254"/>
<sequence>MSAPDDFAARLRAGAHLDELTSALDTDQVVTRSRRRRTTGRVATGTVSLALTAGAVLLAPSLLPTRSVPPASTGAPTTSSTQAPSPAATSPGAESPGPTGALPAGFVDGHVPAWLEGSGLACGADAVAPQPAGTVVALRAAGTATSEQTPDGTWLYTFDATLTSAATSTVDLWAPDLAAVAWVQDGRIVGLGPNNAESASIAALPPDQPRAVHASATRTDYCVPNSDGTYTTDLPAGDYELVLYLRVSPDTYDPATTTWITSQRLTATLTEDGRLTDVEAEG</sequence>
<feature type="transmembrane region" description="Helical" evidence="2">
    <location>
        <begin position="42"/>
        <end position="63"/>
    </location>
</feature>
<feature type="compositionally biased region" description="Low complexity" evidence="1">
    <location>
        <begin position="69"/>
        <end position="98"/>
    </location>
</feature>
<proteinExistence type="predicted"/>
<organism evidence="3 4">
    <name type="scientific">Actinotalea fermentans</name>
    <dbReference type="NCBI Taxonomy" id="43671"/>
    <lineage>
        <taxon>Bacteria</taxon>
        <taxon>Bacillati</taxon>
        <taxon>Actinomycetota</taxon>
        <taxon>Actinomycetes</taxon>
        <taxon>Micrococcales</taxon>
        <taxon>Cellulomonadaceae</taxon>
        <taxon>Actinotalea</taxon>
    </lineage>
</organism>
<dbReference type="Proteomes" id="UP000321484">
    <property type="component" value="Unassembled WGS sequence"/>
</dbReference>
<keyword evidence="2" id="KW-1133">Transmembrane helix</keyword>
<evidence type="ECO:0000256" key="2">
    <source>
        <dbReference type="SAM" id="Phobius"/>
    </source>
</evidence>
<keyword evidence="2" id="KW-0812">Transmembrane</keyword>